<name>A0ABP9KHJ4_9NOCA</name>
<dbReference type="EMBL" id="BAABJM010000003">
    <property type="protein sequence ID" value="GAA5059068.1"/>
    <property type="molecule type" value="Genomic_DNA"/>
</dbReference>
<proteinExistence type="predicted"/>
<keyword evidence="3" id="KW-1185">Reference proteome</keyword>
<protein>
    <submittedName>
        <fullName evidence="2">Uncharacterized protein</fullName>
    </submittedName>
</protein>
<gene>
    <name evidence="2" type="ORF">GCM10023318_39150</name>
</gene>
<evidence type="ECO:0000256" key="1">
    <source>
        <dbReference type="SAM" id="MobiDB-lite"/>
    </source>
</evidence>
<accession>A0ABP9KHJ4</accession>
<dbReference type="RefSeq" id="WP_345496975.1">
    <property type="nucleotide sequence ID" value="NZ_BAABJM010000003.1"/>
</dbReference>
<feature type="region of interest" description="Disordered" evidence="1">
    <location>
        <begin position="16"/>
        <end position="47"/>
    </location>
</feature>
<comment type="caution">
    <text evidence="2">The sequence shown here is derived from an EMBL/GenBank/DDBJ whole genome shotgun (WGS) entry which is preliminary data.</text>
</comment>
<dbReference type="Proteomes" id="UP001500603">
    <property type="component" value="Unassembled WGS sequence"/>
</dbReference>
<evidence type="ECO:0000313" key="2">
    <source>
        <dbReference type="EMBL" id="GAA5059068.1"/>
    </source>
</evidence>
<evidence type="ECO:0000313" key="3">
    <source>
        <dbReference type="Proteomes" id="UP001500603"/>
    </source>
</evidence>
<organism evidence="2 3">
    <name type="scientific">Nocardia callitridis</name>
    <dbReference type="NCBI Taxonomy" id="648753"/>
    <lineage>
        <taxon>Bacteria</taxon>
        <taxon>Bacillati</taxon>
        <taxon>Actinomycetota</taxon>
        <taxon>Actinomycetes</taxon>
        <taxon>Mycobacteriales</taxon>
        <taxon>Nocardiaceae</taxon>
        <taxon>Nocardia</taxon>
    </lineage>
</organism>
<sequence>MASTIRIGAFLDDPLPPHGTRVNDNLSTRRPMGELMIPGTKSPRPDETDVRLHVDIHGTPFDYAACESAAREFVLDHHARHYLDDAIITPDDTNGLPRLPCERLYLEH</sequence>
<reference evidence="3" key="1">
    <citation type="journal article" date="2019" name="Int. J. Syst. Evol. Microbiol.">
        <title>The Global Catalogue of Microorganisms (GCM) 10K type strain sequencing project: providing services to taxonomists for standard genome sequencing and annotation.</title>
        <authorList>
            <consortium name="The Broad Institute Genomics Platform"/>
            <consortium name="The Broad Institute Genome Sequencing Center for Infectious Disease"/>
            <person name="Wu L."/>
            <person name="Ma J."/>
        </authorList>
    </citation>
    <scope>NUCLEOTIDE SEQUENCE [LARGE SCALE GENOMIC DNA]</scope>
    <source>
        <strain evidence="3">JCM 18298</strain>
    </source>
</reference>